<dbReference type="Gene3D" id="1.10.10.60">
    <property type="entry name" value="Homeodomain-like"/>
    <property type="match status" value="1"/>
</dbReference>
<dbReference type="InterPro" id="IPR025996">
    <property type="entry name" value="MT1864/Rv1816-like_C"/>
</dbReference>
<proteinExistence type="predicted"/>
<name>A0A7X3K1E5_9BACL</name>
<dbReference type="RefSeq" id="WP_157338457.1">
    <property type="nucleotide sequence ID" value="NZ_RHLK01000017.1"/>
</dbReference>
<evidence type="ECO:0000256" key="3">
    <source>
        <dbReference type="ARBA" id="ARBA00023163"/>
    </source>
</evidence>
<keyword evidence="3" id="KW-0804">Transcription</keyword>
<dbReference type="InterPro" id="IPR036271">
    <property type="entry name" value="Tet_transcr_reg_TetR-rel_C_sf"/>
</dbReference>
<dbReference type="InterPro" id="IPR001647">
    <property type="entry name" value="HTH_TetR"/>
</dbReference>
<dbReference type="SUPFAM" id="SSF46689">
    <property type="entry name" value="Homeodomain-like"/>
    <property type="match status" value="1"/>
</dbReference>
<feature type="DNA-binding region" description="H-T-H motif" evidence="4">
    <location>
        <begin position="29"/>
        <end position="48"/>
    </location>
</feature>
<dbReference type="EMBL" id="RHLK01000017">
    <property type="protein sequence ID" value="MVP02035.1"/>
    <property type="molecule type" value="Genomic_DNA"/>
</dbReference>
<keyword evidence="2 4" id="KW-0238">DNA-binding</keyword>
<dbReference type="SUPFAM" id="SSF48498">
    <property type="entry name" value="Tetracyclin repressor-like, C-terminal domain"/>
    <property type="match status" value="1"/>
</dbReference>
<organism evidence="6 7">
    <name type="scientific">Paenibacillus lutrae</name>
    <dbReference type="NCBI Taxonomy" id="2078573"/>
    <lineage>
        <taxon>Bacteria</taxon>
        <taxon>Bacillati</taxon>
        <taxon>Bacillota</taxon>
        <taxon>Bacilli</taxon>
        <taxon>Bacillales</taxon>
        <taxon>Paenibacillaceae</taxon>
        <taxon>Paenibacillus</taxon>
    </lineage>
</organism>
<evidence type="ECO:0000256" key="4">
    <source>
        <dbReference type="PROSITE-ProRule" id="PRU00335"/>
    </source>
</evidence>
<evidence type="ECO:0000256" key="2">
    <source>
        <dbReference type="ARBA" id="ARBA00023125"/>
    </source>
</evidence>
<dbReference type="PROSITE" id="PS50977">
    <property type="entry name" value="HTH_TETR_2"/>
    <property type="match status" value="1"/>
</dbReference>
<dbReference type="GO" id="GO:0003700">
    <property type="term" value="F:DNA-binding transcription factor activity"/>
    <property type="evidence" value="ECO:0007669"/>
    <property type="project" value="TreeGrafter"/>
</dbReference>
<feature type="domain" description="HTH tetR-type" evidence="5">
    <location>
        <begin position="6"/>
        <end position="66"/>
    </location>
</feature>
<dbReference type="InterPro" id="IPR050109">
    <property type="entry name" value="HTH-type_TetR-like_transc_reg"/>
</dbReference>
<dbReference type="OrthoDB" id="71867at2"/>
<dbReference type="AlphaFoldDB" id="A0A7X3K1E5"/>
<keyword evidence="7" id="KW-1185">Reference proteome</keyword>
<evidence type="ECO:0000259" key="5">
    <source>
        <dbReference type="PROSITE" id="PS50977"/>
    </source>
</evidence>
<sequence length="189" mass="20363">MSPRIGLHEELLLQTAAELADEHGFEAVTLAMLAQKLGIRPPSLYNHVEGLSGLRYKLALHGLSLLHDCMSKGVAGLTGDAALYSLGRAYVEFARRHPGLYEATLRAPRQEDTLAARKAGEIVGLVVGVLEAYGLSGDEALHATRGLHSLMHGFASLEQHGGFGLPLDINESLQLLLGAFIAGIHRYHR</sequence>
<dbReference type="InterPro" id="IPR009057">
    <property type="entry name" value="Homeodomain-like_sf"/>
</dbReference>
<dbReference type="Pfam" id="PF00440">
    <property type="entry name" value="TetR_N"/>
    <property type="match status" value="1"/>
</dbReference>
<evidence type="ECO:0000256" key="1">
    <source>
        <dbReference type="ARBA" id="ARBA00023015"/>
    </source>
</evidence>
<evidence type="ECO:0000313" key="7">
    <source>
        <dbReference type="Proteomes" id="UP000490800"/>
    </source>
</evidence>
<dbReference type="Gene3D" id="1.10.357.10">
    <property type="entry name" value="Tetracycline Repressor, domain 2"/>
    <property type="match status" value="1"/>
</dbReference>
<evidence type="ECO:0000313" key="6">
    <source>
        <dbReference type="EMBL" id="MVP02035.1"/>
    </source>
</evidence>
<dbReference type="PANTHER" id="PTHR30055:SF239">
    <property type="entry name" value="TRANSCRIPTIONAL REGULATORY PROTEIN"/>
    <property type="match status" value="1"/>
</dbReference>
<dbReference type="Proteomes" id="UP000490800">
    <property type="component" value="Unassembled WGS sequence"/>
</dbReference>
<gene>
    <name evidence="6" type="ORF">EDM21_21385</name>
</gene>
<protein>
    <submittedName>
        <fullName evidence="6">TetR family transcriptional regulator</fullName>
    </submittedName>
</protein>
<dbReference type="PANTHER" id="PTHR30055">
    <property type="entry name" value="HTH-TYPE TRANSCRIPTIONAL REGULATOR RUTR"/>
    <property type="match status" value="1"/>
</dbReference>
<accession>A0A7X3K1E5</accession>
<reference evidence="6 7" key="1">
    <citation type="journal article" date="2019" name="Microorganisms">
        <title>Paenibacillus lutrae sp. nov., A Chitinolytic Species Isolated from A River Otter in Castril Natural Park, Granada, Spain.</title>
        <authorList>
            <person name="Rodriguez M."/>
            <person name="Reina J.C."/>
            <person name="Bejar V."/>
            <person name="Llamas I."/>
        </authorList>
    </citation>
    <scope>NUCLEOTIDE SEQUENCE [LARGE SCALE GENOMIC DNA]</scope>
    <source>
        <strain evidence="6 7">N10</strain>
    </source>
</reference>
<comment type="caution">
    <text evidence="6">The sequence shown here is derived from an EMBL/GenBank/DDBJ whole genome shotgun (WGS) entry which is preliminary data.</text>
</comment>
<dbReference type="GO" id="GO:0000976">
    <property type="term" value="F:transcription cis-regulatory region binding"/>
    <property type="evidence" value="ECO:0007669"/>
    <property type="project" value="TreeGrafter"/>
</dbReference>
<dbReference type="Pfam" id="PF13305">
    <property type="entry name" value="TetR_C_33"/>
    <property type="match status" value="1"/>
</dbReference>
<keyword evidence="1" id="KW-0805">Transcription regulation</keyword>